<dbReference type="Proteomes" id="UP000383932">
    <property type="component" value="Unassembled WGS sequence"/>
</dbReference>
<feature type="compositionally biased region" description="Low complexity" evidence="13">
    <location>
        <begin position="759"/>
        <end position="771"/>
    </location>
</feature>
<dbReference type="EMBL" id="SSOP01000004">
    <property type="protein sequence ID" value="KAB5595967.1"/>
    <property type="molecule type" value="Genomic_DNA"/>
</dbReference>
<feature type="compositionally biased region" description="Pro residues" evidence="13">
    <location>
        <begin position="737"/>
        <end position="748"/>
    </location>
</feature>
<keyword evidence="12" id="KW-0472">Membrane</keyword>
<keyword evidence="7" id="KW-0479">Metal-binding</keyword>
<keyword evidence="5" id="KW-0349">Heme</keyword>
<dbReference type="InterPro" id="IPR036396">
    <property type="entry name" value="Cyt_P450_sf"/>
</dbReference>
<dbReference type="GO" id="GO:0016020">
    <property type="term" value="C:membrane"/>
    <property type="evidence" value="ECO:0007669"/>
    <property type="project" value="UniProtKB-SubCell"/>
</dbReference>
<dbReference type="PANTHER" id="PTHR46300">
    <property type="entry name" value="P450, PUTATIVE (EUROFUNG)-RELATED-RELATED"/>
    <property type="match status" value="1"/>
</dbReference>
<evidence type="ECO:0000256" key="4">
    <source>
        <dbReference type="ARBA" id="ARBA00010617"/>
    </source>
</evidence>
<organism evidence="14 15">
    <name type="scientific">Ceratobasidium theobromae</name>
    <dbReference type="NCBI Taxonomy" id="1582974"/>
    <lineage>
        <taxon>Eukaryota</taxon>
        <taxon>Fungi</taxon>
        <taxon>Dikarya</taxon>
        <taxon>Basidiomycota</taxon>
        <taxon>Agaricomycotina</taxon>
        <taxon>Agaricomycetes</taxon>
        <taxon>Cantharellales</taxon>
        <taxon>Ceratobasidiaceae</taxon>
        <taxon>Ceratobasidium</taxon>
    </lineage>
</organism>
<keyword evidence="11" id="KW-0503">Monooxygenase</keyword>
<evidence type="ECO:0000256" key="11">
    <source>
        <dbReference type="ARBA" id="ARBA00023033"/>
    </source>
</evidence>
<evidence type="ECO:0000256" key="7">
    <source>
        <dbReference type="ARBA" id="ARBA00022723"/>
    </source>
</evidence>
<evidence type="ECO:0000256" key="9">
    <source>
        <dbReference type="ARBA" id="ARBA00023002"/>
    </source>
</evidence>
<keyword evidence="9" id="KW-0560">Oxidoreductase</keyword>
<feature type="compositionally biased region" description="Low complexity" evidence="13">
    <location>
        <begin position="552"/>
        <end position="577"/>
    </location>
</feature>
<name>A0A5N5QXS3_9AGAM</name>
<dbReference type="InterPro" id="IPR050364">
    <property type="entry name" value="Cytochrome_P450_fung"/>
</dbReference>
<dbReference type="InterPro" id="IPR001128">
    <property type="entry name" value="Cyt_P450"/>
</dbReference>
<comment type="caution">
    <text evidence="14">The sequence shown here is derived from an EMBL/GenBank/DDBJ whole genome shotgun (WGS) entry which is preliminary data.</text>
</comment>
<dbReference type="GO" id="GO:0016705">
    <property type="term" value="F:oxidoreductase activity, acting on paired donors, with incorporation or reduction of molecular oxygen"/>
    <property type="evidence" value="ECO:0007669"/>
    <property type="project" value="InterPro"/>
</dbReference>
<dbReference type="InterPro" id="IPR002401">
    <property type="entry name" value="Cyt_P450_E_grp-I"/>
</dbReference>
<evidence type="ECO:0000256" key="10">
    <source>
        <dbReference type="ARBA" id="ARBA00023004"/>
    </source>
</evidence>
<dbReference type="GO" id="GO:0004497">
    <property type="term" value="F:monooxygenase activity"/>
    <property type="evidence" value="ECO:0007669"/>
    <property type="project" value="UniProtKB-KW"/>
</dbReference>
<comment type="subcellular location">
    <subcellularLocation>
        <location evidence="2">Membrane</location>
    </subcellularLocation>
</comment>
<comment type="cofactor">
    <cofactor evidence="1">
        <name>heme</name>
        <dbReference type="ChEBI" id="CHEBI:30413"/>
    </cofactor>
</comment>
<keyword evidence="10" id="KW-0408">Iron</keyword>
<sequence length="897" mass="100665">MSLGAAGRRPSPSSETCFKSRQWTCMLRKYHYSVRPTVFRVVFGFRDLTDTYGPLVSLKVGSEILIIIGGDGTLVRQLLDKRGAIYSGRPPELATHVLGRGDHILFQQDIEKWRAFRKHVVQHYSPRTTKTEHFRVQEAESVQLLYEFLHRPDQPNQHLMRCESYDDFTVRESDDIMSILPSLVLPGGKPPVEDFPWLRYLPEFMSSWKATAASLGARMDKLYSALADIAWERGTRGLNTDSLAYKLRLDEANNGPTVTYCWSNPRRRVRNCRRNDFDMHLGLTIEMVIKEVLRWRPPLPLLVPHRLEQDDYYEGYFLPKDSTIMCNVWAIHSNPERFEDPDLFEPERFLEHTMTMADAMAQADPRKRDHFAFGAGKYLARNTGMGDNLTCVLQAGALVQFSAPPGTRVNVEQSAFVGETIRRPREFPLMVKVRSERRVVIIEKEMALAKENVFSGYGCDLDRADQHCQRHNNDDDRLQAPRALNCTTTISHELDILTIIPAAFWPEEASPCLRQTLQLLNTIPRPLSPTLPLSPPASPTPPRQRRRIDPDNASNSASTPSATSTSTSSPIPTRRPALTPAALSRLIPIYKDRAKQFKRSGDSRKRTELRSSRLGLMELTDSVLHFAYVFWAEDREKSRGKSYMMCDVGTWRTLEGLVHACKSGWSKDSDPAARGVLGMLTLLEALVLSKMSYWNMTQVREATRNLIITPSNSTTSTLNPNTGATPNPNAAGTPKNHPTPPSHVPSPAPTTSRSPVPPATQTQSQQPSHHPLPQYYLQNIVKHSSQYLTSQMSIANAYGLLNPAFMQSHFPRTHSICCNTTLGSISEGAGETAFTRVSDDGLEVDLDACARGEGLWAWPIVSGAGMAHLVGFGRSMLWEFALSWGGYRGAAGINEDY</sequence>
<keyword evidence="8" id="KW-1133">Transmembrane helix</keyword>
<gene>
    <name evidence="14" type="ORF">CTheo_484</name>
</gene>
<feature type="compositionally biased region" description="Low complexity" evidence="13">
    <location>
        <begin position="710"/>
        <end position="734"/>
    </location>
</feature>
<dbReference type="GO" id="GO:0020037">
    <property type="term" value="F:heme binding"/>
    <property type="evidence" value="ECO:0007669"/>
    <property type="project" value="InterPro"/>
</dbReference>
<dbReference type="Gene3D" id="1.10.630.10">
    <property type="entry name" value="Cytochrome P450"/>
    <property type="match status" value="2"/>
</dbReference>
<dbReference type="Pfam" id="PF00067">
    <property type="entry name" value="p450"/>
    <property type="match status" value="2"/>
</dbReference>
<dbReference type="OrthoDB" id="3238644at2759"/>
<feature type="region of interest" description="Disordered" evidence="13">
    <location>
        <begin position="525"/>
        <end position="577"/>
    </location>
</feature>
<comment type="pathway">
    <text evidence="3">Secondary metabolite biosynthesis.</text>
</comment>
<dbReference type="SUPFAM" id="SSF48264">
    <property type="entry name" value="Cytochrome P450"/>
    <property type="match status" value="1"/>
</dbReference>
<feature type="region of interest" description="Disordered" evidence="13">
    <location>
        <begin position="710"/>
        <end position="771"/>
    </location>
</feature>
<protein>
    <recommendedName>
        <fullName evidence="16">Cytochrome P450 family protein</fullName>
    </recommendedName>
</protein>
<feature type="compositionally biased region" description="Pro residues" evidence="13">
    <location>
        <begin position="526"/>
        <end position="542"/>
    </location>
</feature>
<dbReference type="PRINTS" id="PR00463">
    <property type="entry name" value="EP450I"/>
</dbReference>
<dbReference type="AlphaFoldDB" id="A0A5N5QXS3"/>
<evidence type="ECO:0000256" key="5">
    <source>
        <dbReference type="ARBA" id="ARBA00022617"/>
    </source>
</evidence>
<evidence type="ECO:0000256" key="1">
    <source>
        <dbReference type="ARBA" id="ARBA00001971"/>
    </source>
</evidence>
<dbReference type="GO" id="GO:0005506">
    <property type="term" value="F:iron ion binding"/>
    <property type="evidence" value="ECO:0007669"/>
    <property type="project" value="InterPro"/>
</dbReference>
<evidence type="ECO:0000256" key="3">
    <source>
        <dbReference type="ARBA" id="ARBA00005179"/>
    </source>
</evidence>
<evidence type="ECO:0008006" key="16">
    <source>
        <dbReference type="Google" id="ProtNLM"/>
    </source>
</evidence>
<evidence type="ECO:0000313" key="15">
    <source>
        <dbReference type="Proteomes" id="UP000383932"/>
    </source>
</evidence>
<evidence type="ECO:0000256" key="12">
    <source>
        <dbReference type="ARBA" id="ARBA00023136"/>
    </source>
</evidence>
<keyword evidence="15" id="KW-1185">Reference proteome</keyword>
<reference evidence="14 15" key="1">
    <citation type="journal article" date="2019" name="Fungal Biol. Biotechnol.">
        <title>Draft genome sequence of fastidious pathogen Ceratobasidium theobromae, which causes vascular-streak dieback in Theobroma cacao.</title>
        <authorList>
            <person name="Ali S.S."/>
            <person name="Asman A."/>
            <person name="Shao J."/>
            <person name="Firmansyah A.P."/>
            <person name="Susilo A.W."/>
            <person name="Rosmana A."/>
            <person name="McMahon P."/>
            <person name="Junaid M."/>
            <person name="Guest D."/>
            <person name="Kheng T.Y."/>
            <person name="Meinhardt L.W."/>
            <person name="Bailey B.A."/>
        </authorList>
    </citation>
    <scope>NUCLEOTIDE SEQUENCE [LARGE SCALE GENOMIC DNA]</scope>
    <source>
        <strain evidence="14 15">CT2</strain>
    </source>
</reference>
<accession>A0A5N5QXS3</accession>
<dbReference type="PANTHER" id="PTHR46300:SF2">
    <property type="entry name" value="CYTOCHROME P450 MONOOXYGENASE ALNH-RELATED"/>
    <property type="match status" value="1"/>
</dbReference>
<proteinExistence type="inferred from homology"/>
<comment type="similarity">
    <text evidence="4">Belongs to the cytochrome P450 family.</text>
</comment>
<keyword evidence="6" id="KW-0812">Transmembrane</keyword>
<evidence type="ECO:0000256" key="8">
    <source>
        <dbReference type="ARBA" id="ARBA00022989"/>
    </source>
</evidence>
<evidence type="ECO:0000313" key="14">
    <source>
        <dbReference type="EMBL" id="KAB5595967.1"/>
    </source>
</evidence>
<evidence type="ECO:0000256" key="13">
    <source>
        <dbReference type="SAM" id="MobiDB-lite"/>
    </source>
</evidence>
<evidence type="ECO:0000256" key="6">
    <source>
        <dbReference type="ARBA" id="ARBA00022692"/>
    </source>
</evidence>
<evidence type="ECO:0000256" key="2">
    <source>
        <dbReference type="ARBA" id="ARBA00004370"/>
    </source>
</evidence>